<accession>A0A158GLI2</accession>
<dbReference type="AlphaFoldDB" id="A0A158GLI2"/>
<proteinExistence type="predicted"/>
<evidence type="ECO:0000313" key="2">
    <source>
        <dbReference type="Proteomes" id="UP000054683"/>
    </source>
</evidence>
<protein>
    <submittedName>
        <fullName evidence="1">Uncharacterized protein</fullName>
    </submittedName>
</protein>
<reference evidence="1 2" key="1">
    <citation type="submission" date="2016-01" db="EMBL/GenBank/DDBJ databases">
        <authorList>
            <person name="Oliw E.H."/>
        </authorList>
    </citation>
    <scope>NUCLEOTIDE SEQUENCE [LARGE SCALE GENOMIC DNA]</scope>
    <source>
        <strain evidence="1">LMG 27134</strain>
    </source>
</reference>
<name>A0A158GLI2_9BURK</name>
<organism evidence="1 2">
    <name type="scientific">Caballeronia udeis</name>
    <dbReference type="NCBI Taxonomy" id="1232866"/>
    <lineage>
        <taxon>Bacteria</taxon>
        <taxon>Pseudomonadati</taxon>
        <taxon>Pseudomonadota</taxon>
        <taxon>Betaproteobacteria</taxon>
        <taxon>Burkholderiales</taxon>
        <taxon>Burkholderiaceae</taxon>
        <taxon>Caballeronia</taxon>
    </lineage>
</organism>
<dbReference type="EMBL" id="FCOK02000016">
    <property type="protein sequence ID" value="SAL32988.1"/>
    <property type="molecule type" value="Genomic_DNA"/>
</dbReference>
<sequence length="41" mass="4710">MDRLINGIFYTMKAGERMKKRPAIDVIVIFFGHAPDTGDRK</sequence>
<gene>
    <name evidence="1" type="ORF">AWB69_02916</name>
</gene>
<evidence type="ECO:0000313" key="1">
    <source>
        <dbReference type="EMBL" id="SAL32988.1"/>
    </source>
</evidence>
<dbReference type="Proteomes" id="UP000054683">
    <property type="component" value="Unassembled WGS sequence"/>
</dbReference>